<proteinExistence type="predicted"/>
<gene>
    <name evidence="1" type="ORF">AYP45_12780</name>
</gene>
<comment type="caution">
    <text evidence="1">The sequence shown here is derived from an EMBL/GenBank/DDBJ whole genome shotgun (WGS) entry which is preliminary data.</text>
</comment>
<dbReference type="NCBIfam" id="TIGR01509">
    <property type="entry name" value="HAD-SF-IA-v3"/>
    <property type="match status" value="1"/>
</dbReference>
<dbReference type="NCBIfam" id="TIGR01549">
    <property type="entry name" value="HAD-SF-IA-v1"/>
    <property type="match status" value="1"/>
</dbReference>
<dbReference type="AlphaFoldDB" id="A0A1V4ARM7"/>
<dbReference type="STRING" id="1004156.AYP45_12780"/>
<dbReference type="InterPro" id="IPR023214">
    <property type="entry name" value="HAD_sf"/>
</dbReference>
<dbReference type="Pfam" id="PF13419">
    <property type="entry name" value="HAD_2"/>
    <property type="match status" value="1"/>
</dbReference>
<evidence type="ECO:0000313" key="1">
    <source>
        <dbReference type="EMBL" id="OOP55769.1"/>
    </source>
</evidence>
<dbReference type="SUPFAM" id="SSF56784">
    <property type="entry name" value="HAD-like"/>
    <property type="match status" value="1"/>
</dbReference>
<dbReference type="Gene3D" id="3.40.50.1000">
    <property type="entry name" value="HAD superfamily/HAD-like"/>
    <property type="match status" value="1"/>
</dbReference>
<accession>A0A1V4ARM7</accession>
<name>A0A1V4ARM7_9BACT</name>
<dbReference type="InterPro" id="IPR006439">
    <property type="entry name" value="HAD-SF_hydro_IA"/>
</dbReference>
<organism evidence="1 2">
    <name type="scientific">Candidatus Brocadia carolinensis</name>
    <dbReference type="NCBI Taxonomy" id="1004156"/>
    <lineage>
        <taxon>Bacteria</taxon>
        <taxon>Pseudomonadati</taxon>
        <taxon>Planctomycetota</taxon>
        <taxon>Candidatus Brocadiia</taxon>
        <taxon>Candidatus Brocadiales</taxon>
        <taxon>Candidatus Brocadiaceae</taxon>
        <taxon>Candidatus Brocadia</taxon>
    </lineage>
</organism>
<dbReference type="Proteomes" id="UP000189681">
    <property type="component" value="Unassembled WGS sequence"/>
</dbReference>
<dbReference type="SFLD" id="SFLDG01129">
    <property type="entry name" value="C1.5:_HAD__Beta-PGM__Phosphata"/>
    <property type="match status" value="1"/>
</dbReference>
<dbReference type="PANTHER" id="PTHR43885">
    <property type="entry name" value="HALOACID DEHALOGENASE-LIKE HYDROLASE"/>
    <property type="match status" value="1"/>
</dbReference>
<sequence>MLRGIIFDMDGTLTKPNVDFAAIEREIGAKVGFIIDYAERSTPEERKRALDILERYEAQAAMESELNEGVVEMLEFVSKKQLKKALLTRNSRKSVETVLRKHKLHFEFIVSREDTKPKPAPDPIFLLSKRMDIHTDHLLMVGDYKYDIICGKAAGTKTVLLRYKEYIETEVTPDFEINSIREIIDLITHFEKLSADLNGGISV</sequence>
<protein>
    <recommendedName>
        <fullName evidence="3">Phosphatase</fullName>
    </recommendedName>
</protein>
<reference evidence="1 2" key="1">
    <citation type="journal article" date="2017" name="Water Res.">
        <title>Discovery and metagenomic analysis of an anammox bacterial enrichment related to Candidatus "Brocadia caroliniensis" in a full-scale glycerol-fed nitritation-denitritation separate centrate treatment process.</title>
        <authorList>
            <person name="Park H."/>
            <person name="Brotto A.C."/>
            <person name="van Loosdrecht M.C."/>
            <person name="Chandran K."/>
        </authorList>
    </citation>
    <scope>NUCLEOTIDE SEQUENCE [LARGE SCALE GENOMIC DNA]</scope>
    <source>
        <strain evidence="1">26THWARD</strain>
    </source>
</reference>
<dbReference type="InterPro" id="IPR041492">
    <property type="entry name" value="HAD_2"/>
</dbReference>
<dbReference type="InterPro" id="IPR036412">
    <property type="entry name" value="HAD-like_sf"/>
</dbReference>
<evidence type="ECO:0008006" key="3">
    <source>
        <dbReference type="Google" id="ProtNLM"/>
    </source>
</evidence>
<evidence type="ECO:0000313" key="2">
    <source>
        <dbReference type="Proteomes" id="UP000189681"/>
    </source>
</evidence>
<dbReference type="Gene3D" id="1.10.260.80">
    <property type="match status" value="1"/>
</dbReference>
<dbReference type="SFLD" id="SFLDS00003">
    <property type="entry name" value="Haloacid_Dehalogenase"/>
    <property type="match status" value="1"/>
</dbReference>
<dbReference type="EMBL" id="AYTS01000117">
    <property type="protein sequence ID" value="OOP55769.1"/>
    <property type="molecule type" value="Genomic_DNA"/>
</dbReference>
<dbReference type="PANTHER" id="PTHR43885:SF1">
    <property type="entry name" value="SUPERFAMILY HYDROLASE, PUTATIVE (AFU_ORTHOLOGUE AFUA_4G13290)-RELATED"/>
    <property type="match status" value="1"/>
</dbReference>